<dbReference type="EMBL" id="VUJU01000063">
    <property type="protein sequence ID" value="KAF0773412.1"/>
    <property type="molecule type" value="Genomic_DNA"/>
</dbReference>
<evidence type="ECO:0000313" key="1">
    <source>
        <dbReference type="EMBL" id="KAF0773412.1"/>
    </source>
</evidence>
<gene>
    <name evidence="1" type="ORF">FWK35_00023625</name>
</gene>
<keyword evidence="2" id="KW-1185">Reference proteome</keyword>
<organism evidence="1 2">
    <name type="scientific">Aphis craccivora</name>
    <name type="common">Cowpea aphid</name>
    <dbReference type="NCBI Taxonomy" id="307492"/>
    <lineage>
        <taxon>Eukaryota</taxon>
        <taxon>Metazoa</taxon>
        <taxon>Ecdysozoa</taxon>
        <taxon>Arthropoda</taxon>
        <taxon>Hexapoda</taxon>
        <taxon>Insecta</taxon>
        <taxon>Pterygota</taxon>
        <taxon>Neoptera</taxon>
        <taxon>Paraneoptera</taxon>
        <taxon>Hemiptera</taxon>
        <taxon>Sternorrhyncha</taxon>
        <taxon>Aphidomorpha</taxon>
        <taxon>Aphidoidea</taxon>
        <taxon>Aphididae</taxon>
        <taxon>Aphidini</taxon>
        <taxon>Aphis</taxon>
        <taxon>Aphis</taxon>
    </lineage>
</organism>
<proteinExistence type="predicted"/>
<comment type="caution">
    <text evidence="1">The sequence shown here is derived from an EMBL/GenBank/DDBJ whole genome shotgun (WGS) entry which is preliminary data.</text>
</comment>
<dbReference type="AlphaFoldDB" id="A0A6G0ZQ41"/>
<protein>
    <recommendedName>
        <fullName evidence="3">Pre-C2HC domain-containing protein</fullName>
    </recommendedName>
</protein>
<evidence type="ECO:0008006" key="3">
    <source>
        <dbReference type="Google" id="ProtNLM"/>
    </source>
</evidence>
<sequence>MFSFNKFGEIRLIKEPGSDSIISLGNSHIPDQNYDSPAPPIYIKDISNYSSFKNLLTKLIGPNGFTCKSSTSYIIVQPSIRFVIRNLHFSTTKTDIVFALSELRHSVVRVQTILDKNKRPIPLFFVEVSQDPNNNRGPPQFHKCQSYGHTQNYCYHVARRVKCGANHHTNECSKDWNSPEKCAFCSLDHTSNFKGYQTFKQIFKKSP</sequence>
<dbReference type="OrthoDB" id="6624230at2759"/>
<evidence type="ECO:0000313" key="2">
    <source>
        <dbReference type="Proteomes" id="UP000478052"/>
    </source>
</evidence>
<accession>A0A6G0ZQ41</accession>
<name>A0A6G0ZQ41_APHCR</name>
<reference evidence="1 2" key="1">
    <citation type="submission" date="2019-08" db="EMBL/GenBank/DDBJ databases">
        <title>Whole genome of Aphis craccivora.</title>
        <authorList>
            <person name="Voronova N.V."/>
            <person name="Shulinski R.S."/>
            <person name="Bandarenka Y.V."/>
            <person name="Zhorov D.G."/>
            <person name="Warner D."/>
        </authorList>
    </citation>
    <scope>NUCLEOTIDE SEQUENCE [LARGE SCALE GENOMIC DNA]</scope>
    <source>
        <strain evidence="1">180601</strain>
        <tissue evidence="1">Whole Body</tissue>
    </source>
</reference>
<dbReference type="Proteomes" id="UP000478052">
    <property type="component" value="Unassembled WGS sequence"/>
</dbReference>